<reference evidence="3" key="1">
    <citation type="submission" date="2021-06" db="EMBL/GenBank/DDBJ databases">
        <authorList>
            <person name="Kallberg Y."/>
            <person name="Tangrot J."/>
            <person name="Rosling A."/>
        </authorList>
    </citation>
    <scope>NUCLEOTIDE SEQUENCE</scope>
    <source>
        <strain evidence="3">BR232B</strain>
    </source>
</reference>
<name>A0A9N9CYD6_9GLOM</name>
<evidence type="ECO:0000313" key="4">
    <source>
        <dbReference type="Proteomes" id="UP000789739"/>
    </source>
</evidence>
<proteinExistence type="predicted"/>
<feature type="non-terminal residue" evidence="3">
    <location>
        <position position="1104"/>
    </location>
</feature>
<accession>A0A9N9CYD6</accession>
<sequence length="1104" mass="125398">CGPEDKVALVSGARDKVSIWEAITPRLPSLKEYVIESSETIVDVDWLYTSCGGLVLAVASAQKITIYTRLRKIDTLVRECWIALTDIQIPLASQSVSAIAWVSSGTLVVASGNQLRCYSKWMNAAKLRQVSRMTGINEKLPTIFHAVSHVNGPLPHHHPSVLLQYLLWGKMDLVKLVLVHLYNHLKLLVDAKRPITRILPVPFDKLFEEDSPPAVTPKKSRYSELFGDDSDGDSSHSGVFEFTEEEADFLSEHLKKVSLPDLSNIEQAQLLALVNTIMQVESQKRSLDENGVRYVIFMRRYHYLNRASLSGVPRESGLSYRDMSWALHSESQDLLIEYSIAASGGKFLWKDARNHGIFLWLRNIETVRQQMELMARNQYLEDRDPTSSSLFYMALRKKKLLLGLWRTANSHKEQAKHLQFLANDFDEPKWQTAALKNAFALLGKQRYEYAAAFFLLGNKLKDAVNVCLKHLDDFQLAIAICRVYEGDDGPVLKSVFDDYVIPLAVKNKDRWLAHIVYWFMNQRDRAIKATMLPLDELHLRHYQPTSTYDTSSHDAALIVLYKQLKEKSVQTIRGASEISAEIEYTLVLRTIFAYERMGCPLLALHLLKTWVFTSDIASSEFSQISPSSPTSSLKRLRSRRRTTILDVPLNNDNIFSSGVVSADDWGWSEPQTPRSRHGSLKLVTDIFSDEPDSACNTTTLLHDKDLGMYKYSLVKRLSEQFIDGVAIIMGDLELFERKAIYQDYVEMLKQGLNNICEAAGMPVKDMEETCTEVDYYALPFYLLNRNLFSEDVTKRISTTLVNGSCAMAMLAFGPTKSRQGIDDHSMKWAKNTLLSINEWISVLNNSTNNDCDDIDTARKTTTTHDKHDADVQRNTPSPEYDPCQPSVGVQKIALASYLTLTLLSVRQQEYDIAWSCVFNATKFFHSSIVIASDLSSVVRDIIHGISDQPVATNNNFGYDNEDNAYENWSEDADRDDIFCAYDQTLAAEILQVATINHLVYLLEKFLHTCSSSIGDEIEPFITTAYLESMIEYSTNMEREVMRALPEPTYDMIPKIIRDPKQQQFWNSLRCTNHIKILLPNFIMPSTYESSSKPASVIEQADVER</sequence>
<dbReference type="InterPro" id="IPR022033">
    <property type="entry name" value="Rav1p_C"/>
</dbReference>
<dbReference type="Proteomes" id="UP000789739">
    <property type="component" value="Unassembled WGS sequence"/>
</dbReference>
<feature type="compositionally biased region" description="Basic and acidic residues" evidence="1">
    <location>
        <begin position="860"/>
        <end position="871"/>
    </location>
</feature>
<dbReference type="GO" id="GO:0043291">
    <property type="term" value="C:RAVE complex"/>
    <property type="evidence" value="ECO:0007669"/>
    <property type="project" value="TreeGrafter"/>
</dbReference>
<protein>
    <submittedName>
        <fullName evidence="3">5229_t:CDS:1</fullName>
    </submittedName>
</protein>
<gene>
    <name evidence="3" type="ORF">PBRASI_LOCUS8463</name>
</gene>
<dbReference type="EMBL" id="CAJVPI010001521">
    <property type="protein sequence ID" value="CAG8616565.1"/>
    <property type="molecule type" value="Genomic_DNA"/>
</dbReference>
<feature type="region of interest" description="Disordered" evidence="1">
    <location>
        <begin position="860"/>
        <end position="883"/>
    </location>
</feature>
<dbReference type="OrthoDB" id="2428280at2759"/>
<keyword evidence="4" id="KW-1185">Reference proteome</keyword>
<feature type="domain" description="RAVE complex protein Rav1 C-terminal" evidence="2">
    <location>
        <begin position="5"/>
        <end position="606"/>
    </location>
</feature>
<evidence type="ECO:0000313" key="3">
    <source>
        <dbReference type="EMBL" id="CAG8616565.1"/>
    </source>
</evidence>
<dbReference type="AlphaFoldDB" id="A0A9N9CYD6"/>
<dbReference type="PANTHER" id="PTHR13950:SF9">
    <property type="entry name" value="RABCONNECTIN-3A"/>
    <property type="match status" value="1"/>
</dbReference>
<evidence type="ECO:0000259" key="2">
    <source>
        <dbReference type="Pfam" id="PF12234"/>
    </source>
</evidence>
<dbReference type="PANTHER" id="PTHR13950">
    <property type="entry name" value="RABCONNECTIN-RELATED"/>
    <property type="match status" value="1"/>
</dbReference>
<dbReference type="InterPro" id="IPR052208">
    <property type="entry name" value="DmX-like/RAVE_component"/>
</dbReference>
<comment type="caution">
    <text evidence="3">The sequence shown here is derived from an EMBL/GenBank/DDBJ whole genome shotgun (WGS) entry which is preliminary data.</text>
</comment>
<organism evidence="3 4">
    <name type="scientific">Paraglomus brasilianum</name>
    <dbReference type="NCBI Taxonomy" id="144538"/>
    <lineage>
        <taxon>Eukaryota</taxon>
        <taxon>Fungi</taxon>
        <taxon>Fungi incertae sedis</taxon>
        <taxon>Mucoromycota</taxon>
        <taxon>Glomeromycotina</taxon>
        <taxon>Glomeromycetes</taxon>
        <taxon>Paraglomerales</taxon>
        <taxon>Paraglomeraceae</taxon>
        <taxon>Paraglomus</taxon>
    </lineage>
</organism>
<dbReference type="Pfam" id="PF12234">
    <property type="entry name" value="Rav1p_C"/>
    <property type="match status" value="1"/>
</dbReference>
<dbReference type="GO" id="GO:0007035">
    <property type="term" value="P:vacuolar acidification"/>
    <property type="evidence" value="ECO:0007669"/>
    <property type="project" value="TreeGrafter"/>
</dbReference>
<evidence type="ECO:0000256" key="1">
    <source>
        <dbReference type="SAM" id="MobiDB-lite"/>
    </source>
</evidence>